<evidence type="ECO:0000313" key="2">
    <source>
        <dbReference type="EMBL" id="KAB2622469.1"/>
    </source>
</evidence>
<sequence>MLMRGDRDLNSVHAYTGSLNDVLRKTMLSQEIVFKKQVHQLHHLYRIQKTLMQNLGPVEFGRYNYNIAGAESNLLPLKNYARDEPMDLLEGCKGVDDKIQPRTPELKLPSDQFLSYIDPAEVKLSLSIQEDNRIEGGTMRTWFDLETHSGSQHVIDLEESIERTSNEGLEQSPSFSSTAPITSVRGTHNLEVSVLFDPIISSSVKKNLLFHAAESYPHLDGRERNPFNQGLEKCSGGIAINNSSTRRELFGSYETGVLDLNKIQYDDSSCLSNDRTVAHLSTASSSHLHRLVGKVEEGTHCFGTGKKQNSNSSIESSERFQKYNAGNLKVDGSSISGMGNESLEAASRSKIDPCEAVGFHSSDPSNENNGFIMKLLNSRSSSCTSAIQVNCENNKIEDPVFPYTDNCQKTDRDGHGNISSASCKPCCNAEDDSSSGKTMQSEIELGNSNPLSVDQFSGTHGGSQVSETLMGEQDRRSSDNNELKHKDLNKGGDSAELDVMIRAAAEALVRISLESSSCYQDCAYEVGGSTKMETKESEQPQCSDSYELLTLNLAGSTEDTYCVSSKPSEVNYSDSKEFGVKLRRGRRMKDFQRDVLPGLASLSRHEIREDITIMETVLRSREYKKLRGKVVDGQSCCTPVKNKRSRLNYVPRRKRNLREA</sequence>
<protein>
    <submittedName>
        <fullName evidence="2">Uncharacterized protein</fullName>
    </submittedName>
</protein>
<dbReference type="PANTHER" id="PTHR33167">
    <property type="entry name" value="TRANSCRIPTION FACTOR, PUTATIVE (DUF863)-RELATED"/>
    <property type="match status" value="1"/>
</dbReference>
<evidence type="ECO:0000256" key="1">
    <source>
        <dbReference type="SAM" id="MobiDB-lite"/>
    </source>
</evidence>
<reference evidence="2 3" key="1">
    <citation type="submission" date="2019-09" db="EMBL/GenBank/DDBJ databases">
        <authorList>
            <person name="Ou C."/>
        </authorList>
    </citation>
    <scope>NUCLEOTIDE SEQUENCE [LARGE SCALE GENOMIC DNA]</scope>
    <source>
        <strain evidence="2">S2</strain>
        <tissue evidence="2">Leaf</tissue>
    </source>
</reference>
<dbReference type="OrthoDB" id="786875at2759"/>
<dbReference type="Proteomes" id="UP000327157">
    <property type="component" value="Chromosome 4"/>
</dbReference>
<gene>
    <name evidence="2" type="ORF">D8674_024651</name>
</gene>
<feature type="region of interest" description="Disordered" evidence="1">
    <location>
        <begin position="447"/>
        <end position="491"/>
    </location>
</feature>
<accession>A0A5N5H3I8</accession>
<comment type="caution">
    <text evidence="2">The sequence shown here is derived from an EMBL/GenBank/DDBJ whole genome shotgun (WGS) entry which is preliminary data.</text>
</comment>
<dbReference type="PANTHER" id="PTHR33167:SF29">
    <property type="entry name" value="T28K15.14 PROTEIN"/>
    <property type="match status" value="1"/>
</dbReference>
<proteinExistence type="predicted"/>
<reference evidence="3" key="2">
    <citation type="submission" date="2019-10" db="EMBL/GenBank/DDBJ databases">
        <title>A de novo genome assembly of a pear dwarfing rootstock.</title>
        <authorList>
            <person name="Wang F."/>
            <person name="Wang J."/>
            <person name="Li S."/>
            <person name="Zhang Y."/>
            <person name="Fang M."/>
            <person name="Ma L."/>
            <person name="Zhao Y."/>
            <person name="Jiang S."/>
        </authorList>
    </citation>
    <scope>NUCLEOTIDE SEQUENCE [LARGE SCALE GENOMIC DNA]</scope>
</reference>
<feature type="compositionally biased region" description="Basic and acidic residues" evidence="1">
    <location>
        <begin position="472"/>
        <end position="490"/>
    </location>
</feature>
<reference evidence="2 3" key="3">
    <citation type="submission" date="2019-11" db="EMBL/GenBank/DDBJ databases">
        <title>A de novo genome assembly of a pear dwarfing rootstock.</title>
        <authorList>
            <person name="Wang F."/>
            <person name="Wang J."/>
            <person name="Li S."/>
            <person name="Zhang Y."/>
            <person name="Fang M."/>
            <person name="Ma L."/>
            <person name="Zhao Y."/>
            <person name="Jiang S."/>
        </authorList>
    </citation>
    <scope>NUCLEOTIDE SEQUENCE [LARGE SCALE GENOMIC DNA]</scope>
    <source>
        <strain evidence="2">S2</strain>
        <tissue evidence="2">Leaf</tissue>
    </source>
</reference>
<organism evidence="2 3">
    <name type="scientific">Pyrus ussuriensis x Pyrus communis</name>
    <dbReference type="NCBI Taxonomy" id="2448454"/>
    <lineage>
        <taxon>Eukaryota</taxon>
        <taxon>Viridiplantae</taxon>
        <taxon>Streptophyta</taxon>
        <taxon>Embryophyta</taxon>
        <taxon>Tracheophyta</taxon>
        <taxon>Spermatophyta</taxon>
        <taxon>Magnoliopsida</taxon>
        <taxon>eudicotyledons</taxon>
        <taxon>Gunneridae</taxon>
        <taxon>Pentapetalae</taxon>
        <taxon>rosids</taxon>
        <taxon>fabids</taxon>
        <taxon>Rosales</taxon>
        <taxon>Rosaceae</taxon>
        <taxon>Amygdaloideae</taxon>
        <taxon>Maleae</taxon>
        <taxon>Pyrus</taxon>
    </lineage>
</organism>
<evidence type="ECO:0000313" key="3">
    <source>
        <dbReference type="Proteomes" id="UP000327157"/>
    </source>
</evidence>
<dbReference type="EMBL" id="SMOL01000231">
    <property type="protein sequence ID" value="KAB2622469.1"/>
    <property type="molecule type" value="Genomic_DNA"/>
</dbReference>
<dbReference type="Pfam" id="PF05904">
    <property type="entry name" value="DUF863"/>
    <property type="match status" value="1"/>
</dbReference>
<dbReference type="AlphaFoldDB" id="A0A5N5H3I8"/>
<keyword evidence="3" id="KW-1185">Reference proteome</keyword>
<name>A0A5N5H3I8_9ROSA</name>
<feature type="compositionally biased region" description="Polar residues" evidence="1">
    <location>
        <begin position="447"/>
        <end position="467"/>
    </location>
</feature>
<dbReference type="InterPro" id="IPR008581">
    <property type="entry name" value="DUF863_pln"/>
</dbReference>